<evidence type="ECO:0000313" key="3">
    <source>
        <dbReference type="Proteomes" id="UP000272400"/>
    </source>
</evidence>
<dbReference type="GO" id="GO:0005737">
    <property type="term" value="C:cytoplasm"/>
    <property type="evidence" value="ECO:0007669"/>
    <property type="project" value="TreeGrafter"/>
</dbReference>
<dbReference type="CDD" id="cd05262">
    <property type="entry name" value="SDR_a7"/>
    <property type="match status" value="1"/>
</dbReference>
<dbReference type="RefSeq" id="WP_123665199.1">
    <property type="nucleotide sequence ID" value="NZ_RJKE01000001.1"/>
</dbReference>
<dbReference type="Gene3D" id="3.40.50.720">
    <property type="entry name" value="NAD(P)-binding Rossmann-like Domain"/>
    <property type="match status" value="1"/>
</dbReference>
<evidence type="ECO:0000313" key="2">
    <source>
        <dbReference type="EMBL" id="ROO85726.1"/>
    </source>
</evidence>
<feature type="domain" description="NAD-dependent epimerase/dehydratase" evidence="1">
    <location>
        <begin position="3"/>
        <end position="77"/>
    </location>
</feature>
<dbReference type="EMBL" id="RJKE01000001">
    <property type="protein sequence ID" value="ROO85726.1"/>
    <property type="molecule type" value="Genomic_DNA"/>
</dbReference>
<comment type="caution">
    <text evidence="2">The sequence shown here is derived from an EMBL/GenBank/DDBJ whole genome shotgun (WGS) entry which is preliminary data.</text>
</comment>
<feature type="domain" description="NAD-dependent epimerase/dehydratase" evidence="1">
    <location>
        <begin position="140"/>
        <end position="218"/>
    </location>
</feature>
<evidence type="ECO:0000259" key="1">
    <source>
        <dbReference type="Pfam" id="PF01370"/>
    </source>
</evidence>
<dbReference type="OrthoDB" id="9787292at2"/>
<sequence>MRVLVTGASGWIGSVLVPELIEAGHRVTGLARSPESAAALVAAGAEVVEGSLDDLVVLREAASAADGVVHLAFKHDIAFAGGYAEAAAADRAAAEALGGALEGSDRPFVIAAGLLGLAPGRVATERTNADQAGDLGDRQATAQWVEALADRGVRTSVLRLPPTVHGEGDYGFIPQVVAAARAKGVAGYVGDGSQRWPAVHRADAATLFRLALEEGPAGSVLHAVAEEGVPLRDVAEVIARHLGVPAVSISPADAPAHFGWLGAGLSTDSPATSELTRALLPWRPSGPTLLEDLDKGHYFT</sequence>
<reference evidence="2 3" key="1">
    <citation type="submission" date="2018-11" db="EMBL/GenBank/DDBJ databases">
        <title>Sequencing the genomes of 1000 actinobacteria strains.</title>
        <authorList>
            <person name="Klenk H.-P."/>
        </authorList>
    </citation>
    <scope>NUCLEOTIDE SEQUENCE [LARGE SCALE GENOMIC DNA]</scope>
    <source>
        <strain evidence="2 3">DSM 44254</strain>
    </source>
</reference>
<accession>A0A3N1CWT6</accession>
<dbReference type="SUPFAM" id="SSF51735">
    <property type="entry name" value="NAD(P)-binding Rossmann-fold domains"/>
    <property type="match status" value="1"/>
</dbReference>
<dbReference type="InterPro" id="IPR051783">
    <property type="entry name" value="NAD(P)-dependent_oxidoreduct"/>
</dbReference>
<dbReference type="InterPro" id="IPR001509">
    <property type="entry name" value="Epimerase_deHydtase"/>
</dbReference>
<dbReference type="PANTHER" id="PTHR48079:SF6">
    <property type="entry name" value="NAD(P)-BINDING DOMAIN-CONTAINING PROTEIN-RELATED"/>
    <property type="match status" value="1"/>
</dbReference>
<dbReference type="GO" id="GO:0004029">
    <property type="term" value="F:aldehyde dehydrogenase (NAD+) activity"/>
    <property type="evidence" value="ECO:0007669"/>
    <property type="project" value="TreeGrafter"/>
</dbReference>
<name>A0A3N1CWT6_9ACTN</name>
<organism evidence="2 3">
    <name type="scientific">Actinocorallia herbida</name>
    <dbReference type="NCBI Taxonomy" id="58109"/>
    <lineage>
        <taxon>Bacteria</taxon>
        <taxon>Bacillati</taxon>
        <taxon>Actinomycetota</taxon>
        <taxon>Actinomycetes</taxon>
        <taxon>Streptosporangiales</taxon>
        <taxon>Thermomonosporaceae</taxon>
        <taxon>Actinocorallia</taxon>
    </lineage>
</organism>
<proteinExistence type="predicted"/>
<dbReference type="Proteomes" id="UP000272400">
    <property type="component" value="Unassembled WGS sequence"/>
</dbReference>
<gene>
    <name evidence="2" type="ORF">EDD29_3275</name>
</gene>
<keyword evidence="3" id="KW-1185">Reference proteome</keyword>
<dbReference type="PANTHER" id="PTHR48079">
    <property type="entry name" value="PROTEIN YEEZ"/>
    <property type="match status" value="1"/>
</dbReference>
<dbReference type="InterPro" id="IPR036291">
    <property type="entry name" value="NAD(P)-bd_dom_sf"/>
</dbReference>
<dbReference type="AlphaFoldDB" id="A0A3N1CWT6"/>
<protein>
    <submittedName>
        <fullName evidence="2">Nucleoside-diphosphate-sugar epimerase</fullName>
    </submittedName>
</protein>
<dbReference type="Pfam" id="PF01370">
    <property type="entry name" value="Epimerase"/>
    <property type="match status" value="2"/>
</dbReference>